<gene>
    <name evidence="1" type="ORF">LCGC14_1434660</name>
</gene>
<organism evidence="1">
    <name type="scientific">marine sediment metagenome</name>
    <dbReference type="NCBI Taxonomy" id="412755"/>
    <lineage>
        <taxon>unclassified sequences</taxon>
        <taxon>metagenomes</taxon>
        <taxon>ecological metagenomes</taxon>
    </lineage>
</organism>
<evidence type="ECO:0000313" key="1">
    <source>
        <dbReference type="EMBL" id="KKM71037.1"/>
    </source>
</evidence>
<proteinExistence type="predicted"/>
<accession>A0A0F9MPH4</accession>
<sequence>MTRYVTTEKRYNCIHCKIWCTKREMIHCYVTTLKCPNCETPILFSSVKDMIEDTRTFRMHYDEIRDN</sequence>
<reference evidence="1" key="1">
    <citation type="journal article" date="2015" name="Nature">
        <title>Complex archaea that bridge the gap between prokaryotes and eukaryotes.</title>
        <authorList>
            <person name="Spang A."/>
            <person name="Saw J.H."/>
            <person name="Jorgensen S.L."/>
            <person name="Zaremba-Niedzwiedzka K."/>
            <person name="Martijn J."/>
            <person name="Lind A.E."/>
            <person name="van Eijk R."/>
            <person name="Schleper C."/>
            <person name="Guy L."/>
            <person name="Ettema T.J."/>
        </authorList>
    </citation>
    <scope>NUCLEOTIDE SEQUENCE</scope>
</reference>
<dbReference type="EMBL" id="LAZR01009709">
    <property type="protein sequence ID" value="KKM71037.1"/>
    <property type="molecule type" value="Genomic_DNA"/>
</dbReference>
<comment type="caution">
    <text evidence="1">The sequence shown here is derived from an EMBL/GenBank/DDBJ whole genome shotgun (WGS) entry which is preliminary data.</text>
</comment>
<name>A0A0F9MPH4_9ZZZZ</name>
<protein>
    <submittedName>
        <fullName evidence="1">Uncharacterized protein</fullName>
    </submittedName>
</protein>
<dbReference type="AlphaFoldDB" id="A0A0F9MPH4"/>